<accession>A0A8J6JI54</accession>
<organism evidence="1 2">
    <name type="scientific">Lawsonibacter hominis</name>
    <dbReference type="NCBI Taxonomy" id="2763053"/>
    <lineage>
        <taxon>Bacteria</taxon>
        <taxon>Bacillati</taxon>
        <taxon>Bacillota</taxon>
        <taxon>Clostridia</taxon>
        <taxon>Eubacteriales</taxon>
        <taxon>Oscillospiraceae</taxon>
        <taxon>Lawsonibacter</taxon>
    </lineage>
</organism>
<dbReference type="Gene3D" id="3.40.50.300">
    <property type="entry name" value="P-loop containing nucleotide triphosphate hydrolases"/>
    <property type="match status" value="1"/>
</dbReference>
<sequence length="268" mass="29734">MNFIKGSLFRRNTEPEELEPVVESGGGVLAVWGSPGCGKTVTAVKIAKHLASQKKNVALLLCDMTAPMMPCICPPSELECDKSLGSIFAAQRISVNLIKHNLTTHKKLSYLTMLGLRKGENEYTYAACTKQQAEELIRGLREIAPYVVIDCSSYIANDILSAVALMEADSVLRLANCDLKSIGYLSSQLPLLRELHWDEDKQYKAASNIKPLQAADRIGQVLGSVAFQLPHSQELEEQYLEGTLLNDLSMKDSKAFRREIERICKEVF</sequence>
<gene>
    <name evidence="1" type="ORF">H8S57_15430</name>
</gene>
<dbReference type="RefSeq" id="WP_186908892.1">
    <property type="nucleotide sequence ID" value="NZ_JACOPP010000037.1"/>
</dbReference>
<name>A0A8J6JI54_9FIRM</name>
<dbReference type="SUPFAM" id="SSF52540">
    <property type="entry name" value="P-loop containing nucleoside triphosphate hydrolases"/>
    <property type="match status" value="1"/>
</dbReference>
<protein>
    <submittedName>
        <fullName evidence="1">AAA family ATPase</fullName>
    </submittedName>
</protein>
<comment type="caution">
    <text evidence="1">The sequence shown here is derived from an EMBL/GenBank/DDBJ whole genome shotgun (WGS) entry which is preliminary data.</text>
</comment>
<proteinExistence type="predicted"/>
<dbReference type="AlphaFoldDB" id="A0A8J6JI54"/>
<dbReference type="Proteomes" id="UP000661435">
    <property type="component" value="Unassembled WGS sequence"/>
</dbReference>
<reference evidence="1" key="1">
    <citation type="submission" date="2020-08" db="EMBL/GenBank/DDBJ databases">
        <title>Genome public.</title>
        <authorList>
            <person name="Liu C."/>
            <person name="Sun Q."/>
        </authorList>
    </citation>
    <scope>NUCLEOTIDE SEQUENCE</scope>
    <source>
        <strain evidence="1">NSJ-51</strain>
    </source>
</reference>
<evidence type="ECO:0000313" key="1">
    <source>
        <dbReference type="EMBL" id="MBC5735104.1"/>
    </source>
</evidence>
<evidence type="ECO:0000313" key="2">
    <source>
        <dbReference type="Proteomes" id="UP000661435"/>
    </source>
</evidence>
<keyword evidence="2" id="KW-1185">Reference proteome</keyword>
<dbReference type="InterPro" id="IPR027417">
    <property type="entry name" value="P-loop_NTPase"/>
</dbReference>
<dbReference type="EMBL" id="JACOPP010000037">
    <property type="protein sequence ID" value="MBC5735104.1"/>
    <property type="molecule type" value="Genomic_DNA"/>
</dbReference>